<dbReference type="Proteomes" id="UP000038010">
    <property type="component" value="Unassembled WGS sequence"/>
</dbReference>
<dbReference type="Pfam" id="PF07690">
    <property type="entry name" value="MFS_1"/>
    <property type="match status" value="1"/>
</dbReference>
<dbReference type="GO" id="GO:0022857">
    <property type="term" value="F:transmembrane transporter activity"/>
    <property type="evidence" value="ECO:0007669"/>
    <property type="project" value="InterPro"/>
</dbReference>
<evidence type="ECO:0000259" key="6">
    <source>
        <dbReference type="PROSITE" id="PS50850"/>
    </source>
</evidence>
<evidence type="ECO:0000256" key="3">
    <source>
        <dbReference type="ARBA" id="ARBA00022989"/>
    </source>
</evidence>
<protein>
    <submittedName>
        <fullName evidence="7">Putative MFS-type transporter</fullName>
    </submittedName>
</protein>
<feature type="transmembrane region" description="Helical" evidence="5">
    <location>
        <begin position="359"/>
        <end position="384"/>
    </location>
</feature>
<dbReference type="InterPro" id="IPR011701">
    <property type="entry name" value="MFS"/>
</dbReference>
<dbReference type="PANTHER" id="PTHR23502:SF30">
    <property type="entry name" value="TRANSPORTER, PUTATIVE (AFU_ORTHOLOGUE AFUA_8G04702)-RELATED"/>
    <property type="match status" value="1"/>
</dbReference>
<evidence type="ECO:0000256" key="2">
    <source>
        <dbReference type="ARBA" id="ARBA00022692"/>
    </source>
</evidence>
<dbReference type="InterPro" id="IPR036259">
    <property type="entry name" value="MFS_trans_sf"/>
</dbReference>
<feature type="transmembrane region" description="Helical" evidence="5">
    <location>
        <begin position="57"/>
        <end position="77"/>
    </location>
</feature>
<feature type="transmembrane region" description="Helical" evidence="5">
    <location>
        <begin position="210"/>
        <end position="228"/>
    </location>
</feature>
<proteinExistence type="predicted"/>
<evidence type="ECO:0000313" key="8">
    <source>
        <dbReference type="Proteomes" id="UP000038010"/>
    </source>
</evidence>
<dbReference type="OrthoDB" id="5215911at2759"/>
<sequence length="543" mass="59439">MANSDSVPGLLPPGTVHLLHVHGTSRSSDELILVPKPSAHPDDPLNWSKSRKILHAALVYLYTFTTGVGGTSTYSILTDMSRDTGLTLTQLNLGTAFIFLLAGWGNLIWQPLALAYGRRPVYLLSTLGVVAVSEWTAHINNFGQWAAARILFGFFVAPVEVLPEISIPDIFFAHERGSYIGGYSMTLAGSNFIAPFIAGFMNDSIGWRWVQLWCAILLALNFVLAFFFQEESSWHRDEVEAETASGDADVRLGETAGVQGDPEKMTTTAEPVAANLSPTVTAGQTFTRKTYAQKLALWTNNHLSRTQIMRIVWRPFLILIHFPNILFAGFLYAFTNSWYSVYNATASLILSSPPYNMSAAMVGVTYLAPLLGAIIGGIVAGPLSDRFTLFLAHRNNGIREPEQRLWGVITYTACLTIGLLMWGVGAAHSAPLGVLLFGSVLCGFGIVTGGSYAITYAVDCYKEIAGETIVSLIIVRNNMTFAFGYAITPWINASGLQNTFIAVSVICLVTGMSFLLMIWKGRALRISCEKRYWEYAASQLVKH</sequence>
<keyword evidence="8" id="KW-1185">Reference proteome</keyword>
<name>A0A0N0NN70_9EURO</name>
<evidence type="ECO:0000313" key="7">
    <source>
        <dbReference type="EMBL" id="KPI41281.1"/>
    </source>
</evidence>
<keyword evidence="4 5" id="KW-0472">Membrane</keyword>
<feature type="transmembrane region" description="Helical" evidence="5">
    <location>
        <begin position="469"/>
        <end position="487"/>
    </location>
</feature>
<feature type="transmembrane region" description="Helical" evidence="5">
    <location>
        <begin position="89"/>
        <end position="109"/>
    </location>
</feature>
<dbReference type="VEuPathDB" id="FungiDB:AB675_7988"/>
<feature type="transmembrane region" description="Helical" evidence="5">
    <location>
        <begin position="499"/>
        <end position="519"/>
    </location>
</feature>
<dbReference type="STRING" id="1664694.A0A0N0NN70"/>
<dbReference type="AlphaFoldDB" id="A0A0N0NN70"/>
<keyword evidence="2 5" id="KW-0812">Transmembrane</keyword>
<dbReference type="PROSITE" id="PS50850">
    <property type="entry name" value="MFS"/>
    <property type="match status" value="1"/>
</dbReference>
<dbReference type="SUPFAM" id="SSF103473">
    <property type="entry name" value="MFS general substrate transporter"/>
    <property type="match status" value="1"/>
</dbReference>
<organism evidence="7 8">
    <name type="scientific">Cyphellophora attinorum</name>
    <dbReference type="NCBI Taxonomy" id="1664694"/>
    <lineage>
        <taxon>Eukaryota</taxon>
        <taxon>Fungi</taxon>
        <taxon>Dikarya</taxon>
        <taxon>Ascomycota</taxon>
        <taxon>Pezizomycotina</taxon>
        <taxon>Eurotiomycetes</taxon>
        <taxon>Chaetothyriomycetidae</taxon>
        <taxon>Chaetothyriales</taxon>
        <taxon>Cyphellophoraceae</taxon>
        <taxon>Cyphellophora</taxon>
    </lineage>
</organism>
<feature type="transmembrane region" description="Helical" evidence="5">
    <location>
        <begin position="145"/>
        <end position="167"/>
    </location>
</feature>
<reference evidence="7 8" key="1">
    <citation type="submission" date="2015-06" db="EMBL/GenBank/DDBJ databases">
        <title>Draft genome of the ant-associated black yeast Phialophora attae CBS 131958.</title>
        <authorList>
            <person name="Moreno L.F."/>
            <person name="Stielow B.J."/>
            <person name="de Hoog S."/>
            <person name="Vicente V.A."/>
            <person name="Weiss V.A."/>
            <person name="de Vries M."/>
            <person name="Cruz L.M."/>
            <person name="Souza E.M."/>
        </authorList>
    </citation>
    <scope>NUCLEOTIDE SEQUENCE [LARGE SCALE GENOMIC DNA]</scope>
    <source>
        <strain evidence="7 8">CBS 131958</strain>
    </source>
</reference>
<feature type="domain" description="Major facilitator superfamily (MFS) profile" evidence="6">
    <location>
        <begin position="55"/>
        <end position="522"/>
    </location>
</feature>
<comment type="caution">
    <text evidence="7">The sequence shown here is derived from an EMBL/GenBank/DDBJ whole genome shotgun (WGS) entry which is preliminary data.</text>
</comment>
<dbReference type="InterPro" id="IPR020846">
    <property type="entry name" value="MFS_dom"/>
</dbReference>
<dbReference type="GeneID" id="28740277"/>
<dbReference type="Gene3D" id="1.20.1250.20">
    <property type="entry name" value="MFS general substrate transporter like domains"/>
    <property type="match status" value="1"/>
</dbReference>
<keyword evidence="3 5" id="KW-1133">Transmembrane helix</keyword>
<feature type="transmembrane region" description="Helical" evidence="5">
    <location>
        <begin position="430"/>
        <end position="457"/>
    </location>
</feature>
<evidence type="ECO:0000256" key="1">
    <source>
        <dbReference type="ARBA" id="ARBA00004141"/>
    </source>
</evidence>
<evidence type="ECO:0000256" key="5">
    <source>
        <dbReference type="SAM" id="Phobius"/>
    </source>
</evidence>
<dbReference type="EMBL" id="LFJN01000010">
    <property type="protein sequence ID" value="KPI41281.1"/>
    <property type="molecule type" value="Genomic_DNA"/>
</dbReference>
<dbReference type="PANTHER" id="PTHR23502">
    <property type="entry name" value="MAJOR FACILITATOR SUPERFAMILY"/>
    <property type="match status" value="1"/>
</dbReference>
<feature type="transmembrane region" description="Helical" evidence="5">
    <location>
        <begin position="405"/>
        <end position="424"/>
    </location>
</feature>
<dbReference type="RefSeq" id="XP_018001244.1">
    <property type="nucleotide sequence ID" value="XM_018148397.1"/>
</dbReference>
<gene>
    <name evidence="7" type="ORF">AB675_7988</name>
</gene>
<accession>A0A0N0NN70</accession>
<feature type="transmembrane region" description="Helical" evidence="5">
    <location>
        <begin position="316"/>
        <end position="339"/>
    </location>
</feature>
<dbReference type="GO" id="GO:0005886">
    <property type="term" value="C:plasma membrane"/>
    <property type="evidence" value="ECO:0007669"/>
    <property type="project" value="TreeGrafter"/>
</dbReference>
<evidence type="ECO:0000256" key="4">
    <source>
        <dbReference type="ARBA" id="ARBA00023136"/>
    </source>
</evidence>
<feature type="transmembrane region" description="Helical" evidence="5">
    <location>
        <begin position="179"/>
        <end position="198"/>
    </location>
</feature>
<comment type="subcellular location">
    <subcellularLocation>
        <location evidence="1">Membrane</location>
        <topology evidence="1">Multi-pass membrane protein</topology>
    </subcellularLocation>
</comment>